<name>A0A382J0J1_9ZZZZ</name>
<dbReference type="AlphaFoldDB" id="A0A382J0J1"/>
<organism evidence="1">
    <name type="scientific">marine metagenome</name>
    <dbReference type="NCBI Taxonomy" id="408172"/>
    <lineage>
        <taxon>unclassified sequences</taxon>
        <taxon>metagenomes</taxon>
        <taxon>ecological metagenomes</taxon>
    </lineage>
</organism>
<dbReference type="EMBL" id="UINC01070447">
    <property type="protein sequence ID" value="SVC04603.1"/>
    <property type="molecule type" value="Genomic_DNA"/>
</dbReference>
<protein>
    <submittedName>
        <fullName evidence="1">Uncharacterized protein</fullName>
    </submittedName>
</protein>
<feature type="non-terminal residue" evidence="1">
    <location>
        <position position="40"/>
    </location>
</feature>
<evidence type="ECO:0000313" key="1">
    <source>
        <dbReference type="EMBL" id="SVC04603.1"/>
    </source>
</evidence>
<reference evidence="1" key="1">
    <citation type="submission" date="2018-05" db="EMBL/GenBank/DDBJ databases">
        <authorList>
            <person name="Lanie J.A."/>
            <person name="Ng W.-L."/>
            <person name="Kazmierczak K.M."/>
            <person name="Andrzejewski T.M."/>
            <person name="Davidsen T.M."/>
            <person name="Wayne K.J."/>
            <person name="Tettelin H."/>
            <person name="Glass J.I."/>
            <person name="Rusch D."/>
            <person name="Podicherti R."/>
            <person name="Tsui H.-C.T."/>
            <person name="Winkler M.E."/>
        </authorList>
    </citation>
    <scope>NUCLEOTIDE SEQUENCE</scope>
</reference>
<gene>
    <name evidence="1" type="ORF">METZ01_LOCUS257457</name>
</gene>
<accession>A0A382J0J1</accession>
<sequence length="40" mass="4422">MSNSIIDTSREFFLDIVLPILQDKFPEETSNTAFGAFGLG</sequence>
<proteinExistence type="predicted"/>